<protein>
    <submittedName>
        <fullName evidence="7">TetR/AcrR family transcriptional regulator</fullName>
    </submittedName>
</protein>
<dbReference type="InterPro" id="IPR050109">
    <property type="entry name" value="HTH-type_TetR-like_transc_reg"/>
</dbReference>
<dbReference type="EMBL" id="JBHULN010000015">
    <property type="protein sequence ID" value="MFD2573093.1"/>
    <property type="molecule type" value="Genomic_DNA"/>
</dbReference>
<evidence type="ECO:0000256" key="4">
    <source>
        <dbReference type="PROSITE-ProRule" id="PRU00335"/>
    </source>
</evidence>
<evidence type="ECO:0000313" key="8">
    <source>
        <dbReference type="Proteomes" id="UP001597469"/>
    </source>
</evidence>
<feature type="compositionally biased region" description="Polar residues" evidence="5">
    <location>
        <begin position="216"/>
        <end position="230"/>
    </location>
</feature>
<evidence type="ECO:0000313" key="7">
    <source>
        <dbReference type="EMBL" id="MFD2573093.1"/>
    </source>
</evidence>
<dbReference type="InterPro" id="IPR001647">
    <property type="entry name" value="HTH_TetR"/>
</dbReference>
<evidence type="ECO:0000259" key="6">
    <source>
        <dbReference type="PROSITE" id="PS50977"/>
    </source>
</evidence>
<dbReference type="InterPro" id="IPR009057">
    <property type="entry name" value="Homeodomain-like_sf"/>
</dbReference>
<dbReference type="PANTHER" id="PTHR30055:SF234">
    <property type="entry name" value="HTH-TYPE TRANSCRIPTIONAL REGULATOR BETI"/>
    <property type="match status" value="1"/>
</dbReference>
<dbReference type="Proteomes" id="UP001597469">
    <property type="component" value="Unassembled WGS sequence"/>
</dbReference>
<dbReference type="PRINTS" id="PR00455">
    <property type="entry name" value="HTHTETR"/>
</dbReference>
<evidence type="ECO:0000256" key="2">
    <source>
        <dbReference type="ARBA" id="ARBA00023125"/>
    </source>
</evidence>
<dbReference type="RefSeq" id="WP_381525690.1">
    <property type="nucleotide sequence ID" value="NZ_JBHULN010000015.1"/>
</dbReference>
<reference evidence="8" key="1">
    <citation type="journal article" date="2019" name="Int. J. Syst. Evol. Microbiol.">
        <title>The Global Catalogue of Microorganisms (GCM) 10K type strain sequencing project: providing services to taxonomists for standard genome sequencing and annotation.</title>
        <authorList>
            <consortium name="The Broad Institute Genomics Platform"/>
            <consortium name="The Broad Institute Genome Sequencing Center for Infectious Disease"/>
            <person name="Wu L."/>
            <person name="Ma J."/>
        </authorList>
    </citation>
    <scope>NUCLEOTIDE SEQUENCE [LARGE SCALE GENOMIC DNA]</scope>
    <source>
        <strain evidence="8">KCTC 42805</strain>
    </source>
</reference>
<dbReference type="Gene3D" id="1.10.357.10">
    <property type="entry name" value="Tetracycline Repressor, domain 2"/>
    <property type="match status" value="1"/>
</dbReference>
<comment type="caution">
    <text evidence="7">The sequence shown here is derived from an EMBL/GenBank/DDBJ whole genome shotgun (WGS) entry which is preliminary data.</text>
</comment>
<keyword evidence="2 4" id="KW-0238">DNA-binding</keyword>
<feature type="region of interest" description="Disordered" evidence="5">
    <location>
        <begin position="208"/>
        <end position="230"/>
    </location>
</feature>
<evidence type="ECO:0000256" key="5">
    <source>
        <dbReference type="SAM" id="MobiDB-lite"/>
    </source>
</evidence>
<keyword evidence="1" id="KW-0805">Transcription regulation</keyword>
<name>A0ABW5M7W7_9BACT</name>
<gene>
    <name evidence="7" type="ORF">ACFSUS_20800</name>
</gene>
<dbReference type="Pfam" id="PF00440">
    <property type="entry name" value="TetR_N"/>
    <property type="match status" value="1"/>
</dbReference>
<dbReference type="SUPFAM" id="SSF46689">
    <property type="entry name" value="Homeodomain-like"/>
    <property type="match status" value="1"/>
</dbReference>
<keyword evidence="3" id="KW-0804">Transcription</keyword>
<evidence type="ECO:0000256" key="1">
    <source>
        <dbReference type="ARBA" id="ARBA00023015"/>
    </source>
</evidence>
<organism evidence="7 8">
    <name type="scientific">Spirosoma soli</name>
    <dbReference type="NCBI Taxonomy" id="1770529"/>
    <lineage>
        <taxon>Bacteria</taxon>
        <taxon>Pseudomonadati</taxon>
        <taxon>Bacteroidota</taxon>
        <taxon>Cytophagia</taxon>
        <taxon>Cytophagales</taxon>
        <taxon>Cytophagaceae</taxon>
        <taxon>Spirosoma</taxon>
    </lineage>
</organism>
<feature type="domain" description="HTH tetR-type" evidence="6">
    <location>
        <begin position="6"/>
        <end position="66"/>
    </location>
</feature>
<accession>A0ABW5M7W7</accession>
<evidence type="ECO:0000256" key="3">
    <source>
        <dbReference type="ARBA" id="ARBA00023163"/>
    </source>
</evidence>
<proteinExistence type="predicted"/>
<feature type="DNA-binding region" description="H-T-H motif" evidence="4">
    <location>
        <begin position="29"/>
        <end position="48"/>
    </location>
</feature>
<dbReference type="PANTHER" id="PTHR30055">
    <property type="entry name" value="HTH-TYPE TRANSCRIPTIONAL REGULATOR RUTR"/>
    <property type="match status" value="1"/>
</dbReference>
<dbReference type="PROSITE" id="PS50977">
    <property type="entry name" value="HTH_TETR_2"/>
    <property type="match status" value="1"/>
</dbReference>
<keyword evidence="8" id="KW-1185">Reference proteome</keyword>
<sequence length="230" mass="26190">MPRDRAQTEQRLIEAVGQIISEEGYDQLGINRIANRAGINKILIYRYFGGLNGLLESYLERVRPNPVLPRLDIDRLRSAPLHEVFDACCEYLIAEYRQFRNDTQAQELLKAKLLGMDIPKNAFPIEQRRHLRLVIDQVGELLQTTLSPAYAAFLYSAITMLTLMSQQQKSLFGVDPTTEEGQNQIETVIRGIFRGAYLQIRERRSENSSGAYKAPITQTNNQSSDGLTKK</sequence>